<comment type="caution">
    <text evidence="1">The sequence shown here is derived from an EMBL/GenBank/DDBJ whole genome shotgun (WGS) entry which is preliminary data.</text>
</comment>
<organism evidence="1 2">
    <name type="scientific">Vitis vinifera</name>
    <name type="common">Grape</name>
    <dbReference type="NCBI Taxonomy" id="29760"/>
    <lineage>
        <taxon>Eukaryota</taxon>
        <taxon>Viridiplantae</taxon>
        <taxon>Streptophyta</taxon>
        <taxon>Embryophyta</taxon>
        <taxon>Tracheophyta</taxon>
        <taxon>Spermatophyta</taxon>
        <taxon>Magnoliopsida</taxon>
        <taxon>eudicotyledons</taxon>
        <taxon>Gunneridae</taxon>
        <taxon>Pentapetalae</taxon>
        <taxon>rosids</taxon>
        <taxon>Vitales</taxon>
        <taxon>Vitaceae</taxon>
        <taxon>Viteae</taxon>
        <taxon>Vitis</taxon>
    </lineage>
</organism>
<dbReference type="PANTHER" id="PTHR24559">
    <property type="entry name" value="TRANSPOSON TY3-I GAG-POL POLYPROTEIN"/>
    <property type="match status" value="1"/>
</dbReference>
<evidence type="ECO:0000313" key="2">
    <source>
        <dbReference type="Proteomes" id="UP000288805"/>
    </source>
</evidence>
<dbReference type="EMBL" id="QGNW01000537">
    <property type="protein sequence ID" value="RVW68358.1"/>
    <property type="molecule type" value="Genomic_DNA"/>
</dbReference>
<gene>
    <name evidence="1" type="ORF">CK203_063788</name>
</gene>
<dbReference type="AlphaFoldDB" id="A0A438G878"/>
<dbReference type="SUPFAM" id="SSF56672">
    <property type="entry name" value="DNA/RNA polymerases"/>
    <property type="match status" value="1"/>
</dbReference>
<dbReference type="InterPro" id="IPR053134">
    <property type="entry name" value="RNA-dir_DNA_polymerase"/>
</dbReference>
<dbReference type="PANTHER" id="PTHR24559:SF457">
    <property type="entry name" value="RNA-DIRECTED DNA POLYMERASE HOMOLOG"/>
    <property type="match status" value="1"/>
</dbReference>
<name>A0A438G878_VITVI</name>
<evidence type="ECO:0000313" key="1">
    <source>
        <dbReference type="EMBL" id="RVW68358.1"/>
    </source>
</evidence>
<dbReference type="InterPro" id="IPR043502">
    <property type="entry name" value="DNA/RNA_pol_sf"/>
</dbReference>
<evidence type="ECO:0008006" key="3">
    <source>
        <dbReference type="Google" id="ProtNLM"/>
    </source>
</evidence>
<sequence length="744" mass="85133">MDLFCAYHQGSGHETDHFHTSHAIPPPAGGIHFMDFTKPDDCIHMLNWDDFEPEPIVVDESYEVLRIPTSFNLLLGRLWIHRARAIPSSLHQKVKFIHEGKVITIYYAGDTYSTSKPVLEISHGNDDLFLTGFTFDEIQTKEVEQFSRDHVVLPFDEHGSTVVLDMMRFMSFLPGLGLRRCQHGSTEFIAAVDHDTPFGLCFVPTDVDYRYMTLLCNERLRDHLLHMPFDYPIRPYRISLADYFVRAPEAQMHSERITSGLSVDQETKLQYLVRQLQLSDGASSTSTSVCKIDGVIRHDEYNDEMLAVDMSQITDDVQPETVSPLDLFRVKEEIQKQLSVGFLSVVEYLEWLANVVHVPKKDGNVIFCVDFRDLNKASPKDDFPLPHINMLVDSTTSHLVLSFMDRMMSFGLKNVRVTYQIAATTLFHDMMHQDVEFRLRLNPKKCTFRVTSGKLLGYMFLVPPTPGRLLLLYLSVSDIALGCMLAQLDDLGKPALIGRLMRWLVLLTKFDIHYVTQKSIRWSIVADHLASLPISDGRVIDNDFQNEDITTVTSFSGWHMYFDGAANHSGYGIDRTSADRVMKSMQESVDHIMGGHMLALWGIDIIGKISLKSSNGHESILVAIDYFTKDGFMRVALEQQISEADWAQAGLDQLNLLDERRLRATDHVIRELIRDPRGKFRPNWSRPYFIRELTLESAAWLMDLDGNRFSEPINVDQLKKCYVKTMVADGWPSFWLAIYLVIPF</sequence>
<dbReference type="Proteomes" id="UP000288805">
    <property type="component" value="Unassembled WGS sequence"/>
</dbReference>
<accession>A0A438G878</accession>
<reference evidence="1 2" key="1">
    <citation type="journal article" date="2018" name="PLoS Genet.">
        <title>Population sequencing reveals clonal diversity and ancestral inbreeding in the grapevine cultivar Chardonnay.</title>
        <authorList>
            <person name="Roach M.J."/>
            <person name="Johnson D.L."/>
            <person name="Bohlmann J."/>
            <person name="van Vuuren H.J."/>
            <person name="Jones S.J."/>
            <person name="Pretorius I.S."/>
            <person name="Schmidt S.A."/>
            <person name="Borneman A.R."/>
        </authorList>
    </citation>
    <scope>NUCLEOTIDE SEQUENCE [LARGE SCALE GENOMIC DNA]</scope>
    <source>
        <strain evidence="2">cv. Chardonnay</strain>
        <tissue evidence="1">Leaf</tissue>
    </source>
</reference>
<protein>
    <recommendedName>
        <fullName evidence="3">Transposon Ty3-I Gag-Pol polyprotein</fullName>
    </recommendedName>
</protein>
<dbReference type="Gene3D" id="3.10.10.10">
    <property type="entry name" value="HIV Type 1 Reverse Transcriptase, subunit A, domain 1"/>
    <property type="match status" value="1"/>
</dbReference>
<proteinExistence type="predicted"/>